<dbReference type="InterPro" id="IPR029016">
    <property type="entry name" value="GAF-like_dom_sf"/>
</dbReference>
<keyword evidence="2" id="KW-0238">DNA-binding</keyword>
<organism evidence="6 7">
    <name type="scientific">Paraburkholderia pallida</name>
    <dbReference type="NCBI Taxonomy" id="2547399"/>
    <lineage>
        <taxon>Bacteria</taxon>
        <taxon>Pseudomonadati</taxon>
        <taxon>Pseudomonadota</taxon>
        <taxon>Betaproteobacteria</taxon>
        <taxon>Burkholderiales</taxon>
        <taxon>Burkholderiaceae</taxon>
        <taxon>Paraburkholderia</taxon>
    </lineage>
</organism>
<name>A0A4V1B0F9_9BURK</name>
<dbReference type="InterPro" id="IPR036390">
    <property type="entry name" value="WH_DNA-bd_sf"/>
</dbReference>
<dbReference type="InterPro" id="IPR050707">
    <property type="entry name" value="HTH_MetabolicPath_Reg"/>
</dbReference>
<dbReference type="OrthoDB" id="9807558at2"/>
<dbReference type="Pfam" id="PF01614">
    <property type="entry name" value="IclR_C"/>
    <property type="match status" value="1"/>
</dbReference>
<evidence type="ECO:0000313" key="7">
    <source>
        <dbReference type="Proteomes" id="UP000295727"/>
    </source>
</evidence>
<dbReference type="GO" id="GO:0045892">
    <property type="term" value="P:negative regulation of DNA-templated transcription"/>
    <property type="evidence" value="ECO:0007669"/>
    <property type="project" value="TreeGrafter"/>
</dbReference>
<dbReference type="SMART" id="SM00346">
    <property type="entry name" value="HTH_ICLR"/>
    <property type="match status" value="1"/>
</dbReference>
<dbReference type="SUPFAM" id="SSF46785">
    <property type="entry name" value="Winged helix' DNA-binding domain"/>
    <property type="match status" value="1"/>
</dbReference>
<dbReference type="PANTHER" id="PTHR30136">
    <property type="entry name" value="HELIX-TURN-HELIX TRANSCRIPTIONAL REGULATOR, ICLR FAMILY"/>
    <property type="match status" value="1"/>
</dbReference>
<dbReference type="PROSITE" id="PS51078">
    <property type="entry name" value="ICLR_ED"/>
    <property type="match status" value="1"/>
</dbReference>
<dbReference type="SUPFAM" id="SSF55781">
    <property type="entry name" value="GAF domain-like"/>
    <property type="match status" value="1"/>
</dbReference>
<dbReference type="InterPro" id="IPR005471">
    <property type="entry name" value="Tscrpt_reg_IclR_N"/>
</dbReference>
<keyword evidence="7" id="KW-1185">Reference proteome</keyword>
<evidence type="ECO:0000256" key="3">
    <source>
        <dbReference type="ARBA" id="ARBA00023163"/>
    </source>
</evidence>
<feature type="domain" description="HTH iclR-type" evidence="4">
    <location>
        <begin position="7"/>
        <end position="69"/>
    </location>
</feature>
<gene>
    <name evidence="6" type="ORF">E1956_36035</name>
</gene>
<sequence>MNMVASSRSVERALHLVRLLASAGRRGAALTELASSAALSHTTVHRLLQRLIAERLALQLESKRYALGPLAFELGIAAAAQFDVWQFARSLIRSFANEVGDTVYLVVRSAGEAVCIERADGPSPLRVLTLEAGSRRPLGLGAGGLAILAALPRGEREEAIRSVTPAILSQSTLTRAGLYDAIDRYHRDGYALVRNRVTLGTSAVGVHINDAFGSPVAAISVAAVDSRMAAKRVLALARRLQTASKQIQHTLKDYPVSVR</sequence>
<dbReference type="KEGG" id="ppai:E1956_36035"/>
<accession>A0A4V1B0F9</accession>
<dbReference type="Pfam" id="PF09339">
    <property type="entry name" value="HTH_IclR"/>
    <property type="match status" value="1"/>
</dbReference>
<evidence type="ECO:0000256" key="1">
    <source>
        <dbReference type="ARBA" id="ARBA00023015"/>
    </source>
</evidence>
<dbReference type="GO" id="GO:0003677">
    <property type="term" value="F:DNA binding"/>
    <property type="evidence" value="ECO:0007669"/>
    <property type="project" value="UniProtKB-KW"/>
</dbReference>
<evidence type="ECO:0000313" key="6">
    <source>
        <dbReference type="EMBL" id="QBR02633.1"/>
    </source>
</evidence>
<dbReference type="PROSITE" id="PS51077">
    <property type="entry name" value="HTH_ICLR"/>
    <property type="match status" value="1"/>
</dbReference>
<reference evidence="6 7" key="1">
    <citation type="submission" date="2019-03" db="EMBL/GenBank/DDBJ databases">
        <title>Paraburkholderia sp. 7MH5, isolated from subtropical forest soil.</title>
        <authorList>
            <person name="Gao Z.-H."/>
            <person name="Qiu L.-H."/>
        </authorList>
    </citation>
    <scope>NUCLEOTIDE SEQUENCE [LARGE SCALE GENOMIC DNA]</scope>
    <source>
        <strain evidence="6 7">7MH5</strain>
    </source>
</reference>
<dbReference type="EMBL" id="CP038151">
    <property type="protein sequence ID" value="QBR02633.1"/>
    <property type="molecule type" value="Genomic_DNA"/>
</dbReference>
<dbReference type="Gene3D" id="3.30.450.40">
    <property type="match status" value="1"/>
</dbReference>
<evidence type="ECO:0000256" key="2">
    <source>
        <dbReference type="ARBA" id="ARBA00023125"/>
    </source>
</evidence>
<keyword evidence="1" id="KW-0805">Transcription regulation</keyword>
<dbReference type="Gene3D" id="1.10.10.10">
    <property type="entry name" value="Winged helix-like DNA-binding domain superfamily/Winged helix DNA-binding domain"/>
    <property type="match status" value="1"/>
</dbReference>
<dbReference type="AlphaFoldDB" id="A0A4V1B0F9"/>
<evidence type="ECO:0000259" key="5">
    <source>
        <dbReference type="PROSITE" id="PS51078"/>
    </source>
</evidence>
<protein>
    <submittedName>
        <fullName evidence="6">IclR family transcriptional regulator</fullName>
    </submittedName>
</protein>
<dbReference type="Proteomes" id="UP000295727">
    <property type="component" value="Chromosome 4"/>
</dbReference>
<feature type="domain" description="IclR-ED" evidence="5">
    <location>
        <begin position="70"/>
        <end position="253"/>
    </location>
</feature>
<dbReference type="InterPro" id="IPR014757">
    <property type="entry name" value="Tscrpt_reg_IclR_C"/>
</dbReference>
<dbReference type="PANTHER" id="PTHR30136:SF39">
    <property type="entry name" value="TRANSCRIPTIONAL REGULATORY PROTEIN"/>
    <property type="match status" value="1"/>
</dbReference>
<dbReference type="InterPro" id="IPR036388">
    <property type="entry name" value="WH-like_DNA-bd_sf"/>
</dbReference>
<proteinExistence type="predicted"/>
<dbReference type="GO" id="GO:0003700">
    <property type="term" value="F:DNA-binding transcription factor activity"/>
    <property type="evidence" value="ECO:0007669"/>
    <property type="project" value="TreeGrafter"/>
</dbReference>
<keyword evidence="3" id="KW-0804">Transcription</keyword>
<evidence type="ECO:0000259" key="4">
    <source>
        <dbReference type="PROSITE" id="PS51077"/>
    </source>
</evidence>